<keyword evidence="2" id="KW-1185">Reference proteome</keyword>
<dbReference type="Proteomes" id="UP000054466">
    <property type="component" value="Unassembled WGS sequence"/>
</dbReference>
<accession>A0A0D1ZLV3</accession>
<dbReference type="EMBL" id="KN847042">
    <property type="protein sequence ID" value="KIW28931.1"/>
    <property type="molecule type" value="Genomic_DNA"/>
</dbReference>
<dbReference type="RefSeq" id="XP_016249147.1">
    <property type="nucleotide sequence ID" value="XM_016391628.1"/>
</dbReference>
<dbReference type="HOGENOM" id="CLU_107714_1_0_1"/>
<reference evidence="1 2" key="1">
    <citation type="submission" date="2015-01" db="EMBL/GenBank/DDBJ databases">
        <title>The Genome Sequence of Cladophialophora immunda CBS83496.</title>
        <authorList>
            <consortium name="The Broad Institute Genomics Platform"/>
            <person name="Cuomo C."/>
            <person name="de Hoog S."/>
            <person name="Gorbushina A."/>
            <person name="Stielow B."/>
            <person name="Teixiera M."/>
            <person name="Abouelleil A."/>
            <person name="Chapman S.B."/>
            <person name="Priest M."/>
            <person name="Young S.K."/>
            <person name="Wortman J."/>
            <person name="Nusbaum C."/>
            <person name="Birren B."/>
        </authorList>
    </citation>
    <scope>NUCLEOTIDE SEQUENCE [LARGE SCALE GENOMIC DNA]</scope>
    <source>
        <strain evidence="1 2">CBS 83496</strain>
    </source>
</reference>
<dbReference type="GeneID" id="27343977"/>
<evidence type="ECO:0000313" key="2">
    <source>
        <dbReference type="Proteomes" id="UP000054466"/>
    </source>
</evidence>
<dbReference type="VEuPathDB" id="FungiDB:PV07_04783"/>
<name>A0A0D1ZLV3_9EURO</name>
<dbReference type="OrthoDB" id="3468019at2759"/>
<gene>
    <name evidence="1" type="ORF">PV07_04783</name>
</gene>
<evidence type="ECO:0000313" key="1">
    <source>
        <dbReference type="EMBL" id="KIW28931.1"/>
    </source>
</evidence>
<proteinExistence type="predicted"/>
<sequence length="151" mass="16773">MGYNTENTEWPTFEISSAVKELIDRFFWQLDQSDPESGNVLADQIFATTGQAEFGGHMFTGADELRKSRDSAWKIVTKRRHKILKVFSANLDGSDLLFIGLVAMDLHNGKSVAGEFTGRLRVENATSSQPKLLLYQSWADSAPFVKALQGG</sequence>
<dbReference type="AlphaFoldDB" id="A0A0D1ZLV3"/>
<evidence type="ECO:0008006" key="3">
    <source>
        <dbReference type="Google" id="ProtNLM"/>
    </source>
</evidence>
<organism evidence="1 2">
    <name type="scientific">Cladophialophora immunda</name>
    <dbReference type="NCBI Taxonomy" id="569365"/>
    <lineage>
        <taxon>Eukaryota</taxon>
        <taxon>Fungi</taxon>
        <taxon>Dikarya</taxon>
        <taxon>Ascomycota</taxon>
        <taxon>Pezizomycotina</taxon>
        <taxon>Eurotiomycetes</taxon>
        <taxon>Chaetothyriomycetidae</taxon>
        <taxon>Chaetothyriales</taxon>
        <taxon>Herpotrichiellaceae</taxon>
        <taxon>Cladophialophora</taxon>
    </lineage>
</organism>
<protein>
    <recommendedName>
        <fullName evidence="3">SnoaL-like domain-containing protein</fullName>
    </recommendedName>
</protein>